<dbReference type="Pfam" id="PF16325">
    <property type="entry name" value="Peptidase_U32_C"/>
    <property type="match status" value="1"/>
</dbReference>
<organism evidence="5 6">
    <name type="scientific">Eubacterium barkeri</name>
    <name type="common">Clostridium barkeri</name>
    <dbReference type="NCBI Taxonomy" id="1528"/>
    <lineage>
        <taxon>Bacteria</taxon>
        <taxon>Bacillati</taxon>
        <taxon>Bacillota</taxon>
        <taxon>Clostridia</taxon>
        <taxon>Eubacteriales</taxon>
        <taxon>Eubacteriaceae</taxon>
        <taxon>Eubacterium</taxon>
    </lineage>
</organism>
<dbReference type="AlphaFoldDB" id="A0A1H3D274"/>
<evidence type="ECO:0000313" key="5">
    <source>
        <dbReference type="EMBL" id="SDX60563.1"/>
    </source>
</evidence>
<protein>
    <submittedName>
        <fullName evidence="5">Putative protease</fullName>
    </submittedName>
</protein>
<dbReference type="RefSeq" id="WP_090243634.1">
    <property type="nucleotide sequence ID" value="NZ_FNOU01000004.1"/>
</dbReference>
<dbReference type="PROSITE" id="PS01276">
    <property type="entry name" value="PEPTIDASE_U32"/>
    <property type="match status" value="1"/>
</dbReference>
<evidence type="ECO:0000259" key="4">
    <source>
        <dbReference type="Pfam" id="PF16325"/>
    </source>
</evidence>
<sequence>MITKTKPELLAPAGNFEKLRYALHYGADAVYCAGKKFGLRARADNFTSEELEKAVAFVHARGKRLYVTLNMIPHDADLVALPEYVRFLESIGVDAVLVADPGVFNIVRHHAPNLKITVSTQANNTNSETVSFWHMLGASRIVLARELSGEEIQNIVAQAPEGMEIETFVHGAMCISYSGRCLLSHYLTGRNSNQGDCAQPCRWNYQLVEATRPGEAFTLEDGEGGAFLFNSKDLCLAREIPQLMAMGVASFKIEGRMKSPYYVATVISIYRRIIDACWANPDFVVPNTWIEELTKVSHRNYTTAFYYGKTSGEDQNYGTSSYTRHYDFIGVVLDYEDDTGMATIEQRNKMTVGDTIELISPIGDALYYTQRVALIMDGEGNALESTPHPKMIYQMKMDRPVAPMDLIRKEK</sequence>
<gene>
    <name evidence="5" type="ORF">SAMN04488579_10466</name>
</gene>
<dbReference type="EMBL" id="FNOU01000004">
    <property type="protein sequence ID" value="SDX60563.1"/>
    <property type="molecule type" value="Genomic_DNA"/>
</dbReference>
<dbReference type="PANTHER" id="PTHR30217">
    <property type="entry name" value="PEPTIDASE U32 FAMILY"/>
    <property type="match status" value="1"/>
</dbReference>
<name>A0A1H3D274_EUBBA</name>
<evidence type="ECO:0000256" key="3">
    <source>
        <dbReference type="ARBA" id="ARBA00038374"/>
    </source>
</evidence>
<evidence type="ECO:0000256" key="2">
    <source>
        <dbReference type="ARBA" id="ARBA00022801"/>
    </source>
</evidence>
<dbReference type="GO" id="GO:0006508">
    <property type="term" value="P:proteolysis"/>
    <property type="evidence" value="ECO:0007669"/>
    <property type="project" value="UniProtKB-KW"/>
</dbReference>
<proteinExistence type="inferred from homology"/>
<dbReference type="STRING" id="1528.SAMN04488579_10466"/>
<evidence type="ECO:0000313" key="6">
    <source>
        <dbReference type="Proteomes" id="UP000199652"/>
    </source>
</evidence>
<dbReference type="Proteomes" id="UP000199652">
    <property type="component" value="Unassembled WGS sequence"/>
</dbReference>
<feature type="domain" description="Peptidase family U32 C-terminal" evidence="4">
    <location>
        <begin position="324"/>
        <end position="408"/>
    </location>
</feature>
<dbReference type="InterPro" id="IPR032525">
    <property type="entry name" value="Peptidase_U32_C"/>
</dbReference>
<dbReference type="Gene3D" id="2.40.30.10">
    <property type="entry name" value="Translation factors"/>
    <property type="match status" value="1"/>
</dbReference>
<keyword evidence="6" id="KW-1185">Reference proteome</keyword>
<accession>A0A1H3D274</accession>
<keyword evidence="2" id="KW-0378">Hydrolase</keyword>
<dbReference type="InterPro" id="IPR001539">
    <property type="entry name" value="Peptidase_U32"/>
</dbReference>
<evidence type="ECO:0000256" key="1">
    <source>
        <dbReference type="ARBA" id="ARBA00022670"/>
    </source>
</evidence>
<comment type="similarity">
    <text evidence="3">Belongs to the peptidase U32 family.</text>
</comment>
<dbReference type="OrthoDB" id="9807498at2"/>
<dbReference type="Pfam" id="PF01136">
    <property type="entry name" value="Peptidase_U32"/>
    <property type="match status" value="1"/>
</dbReference>
<dbReference type="InterPro" id="IPR051454">
    <property type="entry name" value="RNA/ubiquinone_mod_enzymes"/>
</dbReference>
<dbReference type="PANTHER" id="PTHR30217:SF6">
    <property type="entry name" value="TRNA HYDROXYLATION PROTEIN P"/>
    <property type="match status" value="1"/>
</dbReference>
<dbReference type="GO" id="GO:0008233">
    <property type="term" value="F:peptidase activity"/>
    <property type="evidence" value="ECO:0007669"/>
    <property type="project" value="UniProtKB-KW"/>
</dbReference>
<keyword evidence="1 5" id="KW-0645">Protease</keyword>
<reference evidence="6" key="1">
    <citation type="submission" date="2016-10" db="EMBL/GenBank/DDBJ databases">
        <authorList>
            <person name="Varghese N."/>
            <person name="Submissions S."/>
        </authorList>
    </citation>
    <scope>NUCLEOTIDE SEQUENCE [LARGE SCALE GENOMIC DNA]</scope>
    <source>
        <strain evidence="6">VPI 5359</strain>
    </source>
</reference>